<evidence type="ECO:0000313" key="8">
    <source>
        <dbReference type="Proteomes" id="UP000005408"/>
    </source>
</evidence>
<feature type="transmembrane region" description="Helical" evidence="5">
    <location>
        <begin position="277"/>
        <end position="300"/>
    </location>
</feature>
<feature type="transmembrane region" description="Helical" evidence="5">
    <location>
        <begin position="316"/>
        <end position="335"/>
    </location>
</feature>
<dbReference type="PRINTS" id="PR00237">
    <property type="entry name" value="GPCRRHODOPSN"/>
</dbReference>
<dbReference type="PANTHER" id="PTHR46273:SF4">
    <property type="entry name" value="AT19640P"/>
    <property type="match status" value="1"/>
</dbReference>
<evidence type="ECO:0000313" key="7">
    <source>
        <dbReference type="EnsemblMetazoa" id="G15781.5:cds"/>
    </source>
</evidence>
<evidence type="ECO:0000256" key="4">
    <source>
        <dbReference type="ARBA" id="ARBA00023136"/>
    </source>
</evidence>
<dbReference type="Gene3D" id="1.20.1070.10">
    <property type="entry name" value="Rhodopsin 7-helix transmembrane proteins"/>
    <property type="match status" value="1"/>
</dbReference>
<dbReference type="CDD" id="cd14978">
    <property type="entry name" value="7tmA_FMRFamide_R-like"/>
    <property type="match status" value="1"/>
</dbReference>
<dbReference type="EnsemblMetazoa" id="G15781.1">
    <property type="protein sequence ID" value="G15781.1:cds"/>
    <property type="gene ID" value="G15781"/>
</dbReference>
<protein>
    <recommendedName>
        <fullName evidence="6">G-protein coupled receptors family 1 profile domain-containing protein</fullName>
    </recommendedName>
</protein>
<dbReference type="SMART" id="SM01381">
    <property type="entry name" value="7TM_GPCR_Srsx"/>
    <property type="match status" value="1"/>
</dbReference>
<dbReference type="EnsemblMetazoa" id="G15781.7">
    <property type="protein sequence ID" value="G15781.7:cds"/>
    <property type="gene ID" value="G15781"/>
</dbReference>
<dbReference type="GO" id="GO:0008528">
    <property type="term" value="F:G protein-coupled peptide receptor activity"/>
    <property type="evidence" value="ECO:0007669"/>
    <property type="project" value="InterPro"/>
</dbReference>
<feature type="domain" description="G-protein coupled receptors family 1 profile" evidence="6">
    <location>
        <begin position="59"/>
        <end position="332"/>
    </location>
</feature>
<dbReference type="EnsemblMetazoa" id="G15781.5">
    <property type="protein sequence ID" value="G15781.5:cds"/>
    <property type="gene ID" value="G15781"/>
</dbReference>
<accession>A0A8W8IUV8</accession>
<dbReference type="InterPro" id="IPR053219">
    <property type="entry name" value="GPCR_Dmsr-1"/>
</dbReference>
<feature type="transmembrane region" description="Helical" evidence="5">
    <location>
        <begin position="123"/>
        <end position="153"/>
    </location>
</feature>
<dbReference type="InterPro" id="IPR019427">
    <property type="entry name" value="7TM_GPCR_serpentine_rcpt_Srw"/>
</dbReference>
<evidence type="ECO:0000256" key="3">
    <source>
        <dbReference type="ARBA" id="ARBA00022989"/>
    </source>
</evidence>
<dbReference type="Proteomes" id="UP000005408">
    <property type="component" value="Unassembled WGS sequence"/>
</dbReference>
<evidence type="ECO:0000256" key="1">
    <source>
        <dbReference type="ARBA" id="ARBA00004370"/>
    </source>
</evidence>
<feature type="transmembrane region" description="Helical" evidence="5">
    <location>
        <begin position="221"/>
        <end position="245"/>
    </location>
</feature>
<dbReference type="PANTHER" id="PTHR46273">
    <property type="entry name" value="MYOSUPPRESSIN RECEPTOR 1, ISOFORM B-RELATED"/>
    <property type="match status" value="1"/>
</dbReference>
<feature type="transmembrane region" description="Helical" evidence="5">
    <location>
        <begin position="44"/>
        <end position="67"/>
    </location>
</feature>
<dbReference type="GO" id="GO:0005886">
    <property type="term" value="C:plasma membrane"/>
    <property type="evidence" value="ECO:0007669"/>
    <property type="project" value="TreeGrafter"/>
</dbReference>
<keyword evidence="2 5" id="KW-0812">Transmembrane</keyword>
<dbReference type="SUPFAM" id="SSF81321">
    <property type="entry name" value="Family A G protein-coupled receptor-like"/>
    <property type="match status" value="1"/>
</dbReference>
<dbReference type="AlphaFoldDB" id="A0A8W8IUV8"/>
<evidence type="ECO:0000259" key="6">
    <source>
        <dbReference type="PROSITE" id="PS50262"/>
    </source>
</evidence>
<dbReference type="EnsemblMetazoa" id="G15781.6">
    <property type="protein sequence ID" value="G15781.6:cds"/>
    <property type="gene ID" value="G15781"/>
</dbReference>
<evidence type="ECO:0000256" key="2">
    <source>
        <dbReference type="ARBA" id="ARBA00022692"/>
    </source>
</evidence>
<comment type="subcellular location">
    <subcellularLocation>
        <location evidence="1">Membrane</location>
    </subcellularLocation>
</comment>
<keyword evidence="3 5" id="KW-1133">Transmembrane helix</keyword>
<dbReference type="EnsemblMetazoa" id="G15781.3">
    <property type="protein sequence ID" value="G15781.3:cds"/>
    <property type="gene ID" value="G15781"/>
</dbReference>
<keyword evidence="8" id="KW-1185">Reference proteome</keyword>
<reference evidence="7" key="1">
    <citation type="submission" date="2022-08" db="UniProtKB">
        <authorList>
            <consortium name="EnsemblMetazoa"/>
        </authorList>
    </citation>
    <scope>IDENTIFICATION</scope>
    <source>
        <strain evidence="7">05x7-T-G4-1.051#20</strain>
    </source>
</reference>
<proteinExistence type="predicted"/>
<dbReference type="EnsemblMetazoa" id="G15781.2">
    <property type="protein sequence ID" value="G15781.2:cds"/>
    <property type="gene ID" value="G15781"/>
</dbReference>
<dbReference type="PROSITE" id="PS50262">
    <property type="entry name" value="G_PROTEIN_RECEP_F1_2"/>
    <property type="match status" value="1"/>
</dbReference>
<organism evidence="7 8">
    <name type="scientific">Magallana gigas</name>
    <name type="common">Pacific oyster</name>
    <name type="synonym">Crassostrea gigas</name>
    <dbReference type="NCBI Taxonomy" id="29159"/>
    <lineage>
        <taxon>Eukaryota</taxon>
        <taxon>Metazoa</taxon>
        <taxon>Spiralia</taxon>
        <taxon>Lophotrochozoa</taxon>
        <taxon>Mollusca</taxon>
        <taxon>Bivalvia</taxon>
        <taxon>Autobranchia</taxon>
        <taxon>Pteriomorphia</taxon>
        <taxon>Ostreida</taxon>
        <taxon>Ostreoidea</taxon>
        <taxon>Ostreidae</taxon>
        <taxon>Magallana</taxon>
    </lineage>
</organism>
<dbReference type="Pfam" id="PF10324">
    <property type="entry name" value="7TM_GPCR_Srw"/>
    <property type="match status" value="1"/>
</dbReference>
<feature type="transmembrane region" description="Helical" evidence="5">
    <location>
        <begin position="79"/>
        <end position="103"/>
    </location>
</feature>
<feature type="transmembrane region" description="Helical" evidence="5">
    <location>
        <begin position="165"/>
        <end position="188"/>
    </location>
</feature>
<sequence>MTYSVGSGSQNVSGNFSISANNSQNGPVDEFSPLVKFYLHYAGYHGYISVFVCLFGIISNFANIVVLTRKNMITSVNIILTWLAVADTLKMLDYLPFVTKFYILKDPNLEYFQTRSYSAMVFLLFHASFSIVCHTIAVWLTIALAIFRFLFIWFPTYGNDWCSPFRAKCVIFCVYISIIILTIPNYAINSYHHEIHNGTDLYKSAKSESLKDTWFDDANQYIHSILFKLVPCFMLTILTLLLIYAMHRAYKRRQQLKSVGRKEDADRHHEHNRTTGMLLAVVVMFLITELPQGILTLIVISEPEWELKVYNKLGDVLDIVALCNNAVNFVLYCSMSKQFRDTFVRIFCQCCPQDGVGFLKVKLNSTSNGNKNYLATLNNGHRTDANNTATFV</sequence>
<dbReference type="InterPro" id="IPR000276">
    <property type="entry name" value="GPCR_Rhodpsn"/>
</dbReference>
<keyword evidence="4 5" id="KW-0472">Membrane</keyword>
<evidence type="ECO:0000256" key="5">
    <source>
        <dbReference type="SAM" id="Phobius"/>
    </source>
</evidence>
<dbReference type="InterPro" id="IPR017452">
    <property type="entry name" value="GPCR_Rhodpsn_7TM"/>
</dbReference>
<dbReference type="EnsemblMetazoa" id="G15781.4">
    <property type="protein sequence ID" value="G15781.4:cds"/>
    <property type="gene ID" value="G15781"/>
</dbReference>
<name>A0A8W8IUV8_MAGGI</name>